<dbReference type="RefSeq" id="WP_208150388.1">
    <property type="nucleotide sequence ID" value="NZ_JAGETV010000017.1"/>
</dbReference>
<dbReference type="Pfam" id="PF10127">
    <property type="entry name" value="RlaP"/>
    <property type="match status" value="1"/>
</dbReference>
<protein>
    <submittedName>
        <fullName evidence="1">Nucleotidyltransferase domain-containing protein</fullName>
    </submittedName>
</protein>
<evidence type="ECO:0000313" key="2">
    <source>
        <dbReference type="Proteomes" id="UP000664835"/>
    </source>
</evidence>
<dbReference type="PANTHER" id="PTHR34817">
    <property type="entry name" value="NUCLEOTIDYLTRANSFERASE"/>
    <property type="match status" value="1"/>
</dbReference>
<dbReference type="InterPro" id="IPR018775">
    <property type="entry name" value="RlaP"/>
</dbReference>
<name>A0ABS3Q748_9GAMM</name>
<gene>
    <name evidence="1" type="ORF">J3998_09315</name>
</gene>
<accession>A0ABS3Q748</accession>
<organism evidence="1 2">
    <name type="scientific">Thiomicrorhabdus marina</name>
    <dbReference type="NCBI Taxonomy" id="2818442"/>
    <lineage>
        <taxon>Bacteria</taxon>
        <taxon>Pseudomonadati</taxon>
        <taxon>Pseudomonadota</taxon>
        <taxon>Gammaproteobacteria</taxon>
        <taxon>Thiotrichales</taxon>
        <taxon>Piscirickettsiaceae</taxon>
        <taxon>Thiomicrorhabdus</taxon>
    </lineage>
</organism>
<comment type="caution">
    <text evidence="1">The sequence shown here is derived from an EMBL/GenBank/DDBJ whole genome shotgun (WGS) entry which is preliminary data.</text>
</comment>
<proteinExistence type="predicted"/>
<evidence type="ECO:0000313" key="1">
    <source>
        <dbReference type="EMBL" id="MBO1927774.1"/>
    </source>
</evidence>
<keyword evidence="2" id="KW-1185">Reference proteome</keyword>
<reference evidence="1 2" key="1">
    <citation type="submission" date="2021-03" db="EMBL/GenBank/DDBJ databases">
        <title>Thiomicrorhabdus sp.nov.,novel sulfur-oxidizing bacteria isolated from coastal sediment.</title>
        <authorList>
            <person name="Liu X."/>
        </authorList>
    </citation>
    <scope>NUCLEOTIDE SEQUENCE [LARGE SCALE GENOMIC DNA]</scope>
    <source>
        <strain evidence="1 2">6S2-11</strain>
    </source>
</reference>
<dbReference type="EMBL" id="JAGETV010000017">
    <property type="protein sequence ID" value="MBO1927774.1"/>
    <property type="molecule type" value="Genomic_DNA"/>
</dbReference>
<sequence>MKATIHQQLAQIEAQFQVKILYACESGSRAWGFESPDSDFDVRFIYVHPRDWYLQLDAERQRDVIELPIDNLLDINGWDLKKALNLFYKSNPVLLEWLSSPIVYRQDDDFVRAMRELMPVYFSAQKTFYHYLHMAKGNYREYLKGEQVRLKKYLYVLRPLLAIEWILQFAKPIPMRFSELVDACLPEQNVKEAVEHLLWVKTQRSEIAYGNAIPVLNAWIERKLAEFEAIRPDMIKTSSISALNTVFQQFCQERL</sequence>
<dbReference type="Proteomes" id="UP000664835">
    <property type="component" value="Unassembled WGS sequence"/>
</dbReference>
<dbReference type="PANTHER" id="PTHR34817:SF2">
    <property type="entry name" value="NUCLEOTIDYLTRANSFERASE"/>
    <property type="match status" value="1"/>
</dbReference>